<accession>A0A0K1QC27</accession>
<evidence type="ECO:0008006" key="3">
    <source>
        <dbReference type="Google" id="ProtNLM"/>
    </source>
</evidence>
<name>A0A0K1QC27_9BACT</name>
<dbReference type="Proteomes" id="UP000064967">
    <property type="component" value="Chromosome"/>
</dbReference>
<proteinExistence type="predicted"/>
<dbReference type="STRING" id="1391654.AKJ09_09999"/>
<dbReference type="AlphaFoldDB" id="A0A0K1QC27"/>
<reference evidence="1 2" key="1">
    <citation type="submission" date="2015-08" db="EMBL/GenBank/DDBJ databases">
        <authorList>
            <person name="Babu N.S."/>
            <person name="Beckwith C.J."/>
            <person name="Beseler K.G."/>
            <person name="Brison A."/>
            <person name="Carone J.V."/>
            <person name="Caskin T.P."/>
            <person name="Diamond M."/>
            <person name="Durham M.E."/>
            <person name="Foxe J.M."/>
            <person name="Go M."/>
            <person name="Henderson B.A."/>
            <person name="Jones I.B."/>
            <person name="McGettigan J.A."/>
            <person name="Micheletti S.J."/>
            <person name="Nasrallah M.E."/>
            <person name="Ortiz D."/>
            <person name="Piller C.R."/>
            <person name="Privatt S.R."/>
            <person name="Schneider S.L."/>
            <person name="Sharp S."/>
            <person name="Smith T.C."/>
            <person name="Stanton J.D."/>
            <person name="Ullery H.E."/>
            <person name="Wilson R.J."/>
            <person name="Serrano M.G."/>
            <person name="Buck G."/>
            <person name="Lee V."/>
            <person name="Wang Y."/>
            <person name="Carvalho R."/>
            <person name="Voegtly L."/>
            <person name="Shi R."/>
            <person name="Duckworth R."/>
            <person name="Johnson A."/>
            <person name="Loviza R."/>
            <person name="Walstead R."/>
            <person name="Shah Z."/>
            <person name="Kiflezghi M."/>
            <person name="Wade K."/>
            <person name="Ball S.L."/>
            <person name="Bradley K.W."/>
            <person name="Asai D.J."/>
            <person name="Bowman C.A."/>
            <person name="Russell D.A."/>
            <person name="Pope W.H."/>
            <person name="Jacobs-Sera D."/>
            <person name="Hendrix R.W."/>
            <person name="Hatfull G.F."/>
        </authorList>
    </citation>
    <scope>NUCLEOTIDE SEQUENCE [LARGE SCALE GENOMIC DNA]</scope>
    <source>
        <strain evidence="1 2">DSM 27648</strain>
    </source>
</reference>
<dbReference type="EMBL" id="CP012333">
    <property type="protein sequence ID" value="AKV03336.1"/>
    <property type="molecule type" value="Genomic_DNA"/>
</dbReference>
<dbReference type="KEGG" id="llu:AKJ09_09999"/>
<organism evidence="1 2">
    <name type="scientific">Labilithrix luteola</name>
    <dbReference type="NCBI Taxonomy" id="1391654"/>
    <lineage>
        <taxon>Bacteria</taxon>
        <taxon>Pseudomonadati</taxon>
        <taxon>Myxococcota</taxon>
        <taxon>Polyangia</taxon>
        <taxon>Polyangiales</taxon>
        <taxon>Labilitrichaceae</taxon>
        <taxon>Labilithrix</taxon>
    </lineage>
</organism>
<evidence type="ECO:0000313" key="1">
    <source>
        <dbReference type="EMBL" id="AKV03336.1"/>
    </source>
</evidence>
<evidence type="ECO:0000313" key="2">
    <source>
        <dbReference type="Proteomes" id="UP000064967"/>
    </source>
</evidence>
<sequence>MAKLNELRALYSEVDALLDGWSCEDSTDCCRFGVTGREPYPTAIELFELERAVRARGGLPKRRTLPVAEERRCALLSDEGRCLVYAARPFGCRTFFCERATEPTGKGLRATPRNEIARLGRAVADLSSRFAPVDPGPRPLSRATASWRR</sequence>
<protein>
    <recommendedName>
        <fullName evidence="3">YkgJ family cysteine cluster protein</fullName>
    </recommendedName>
</protein>
<dbReference type="OrthoDB" id="277831at2"/>
<dbReference type="PATRIC" id="fig|1391654.3.peg.10133"/>
<gene>
    <name evidence="1" type="ORF">AKJ09_09999</name>
</gene>
<keyword evidence="2" id="KW-1185">Reference proteome</keyword>
<dbReference type="RefSeq" id="WP_146654123.1">
    <property type="nucleotide sequence ID" value="NZ_CP012333.1"/>
</dbReference>